<keyword evidence="2" id="KW-1185">Reference proteome</keyword>
<dbReference type="AlphaFoldDB" id="A0DMG7"/>
<protein>
    <submittedName>
        <fullName evidence="1">Uncharacterized protein</fullName>
    </submittedName>
</protein>
<dbReference type="KEGG" id="ptm:GSPATT00018452001"/>
<dbReference type="HOGENOM" id="CLU_2101678_0_0_1"/>
<name>A0DMG7_PARTE</name>
<dbReference type="RefSeq" id="XP_001451631.1">
    <property type="nucleotide sequence ID" value="XM_001451594.1"/>
</dbReference>
<dbReference type="Proteomes" id="UP000000600">
    <property type="component" value="Unassembled WGS sequence"/>
</dbReference>
<accession>A0DMG7</accession>
<organism evidence="1 2">
    <name type="scientific">Paramecium tetraurelia</name>
    <dbReference type="NCBI Taxonomy" id="5888"/>
    <lineage>
        <taxon>Eukaryota</taxon>
        <taxon>Sar</taxon>
        <taxon>Alveolata</taxon>
        <taxon>Ciliophora</taxon>
        <taxon>Intramacronucleata</taxon>
        <taxon>Oligohymenophorea</taxon>
        <taxon>Peniculida</taxon>
        <taxon>Parameciidae</taxon>
        <taxon>Paramecium</taxon>
    </lineage>
</organism>
<gene>
    <name evidence="1" type="ORF">GSPATT00018452001</name>
</gene>
<dbReference type="InParanoid" id="A0DMG7"/>
<reference evidence="1 2" key="1">
    <citation type="journal article" date="2006" name="Nature">
        <title>Global trends of whole-genome duplications revealed by the ciliate Paramecium tetraurelia.</title>
        <authorList>
            <consortium name="Genoscope"/>
            <person name="Aury J.-M."/>
            <person name="Jaillon O."/>
            <person name="Duret L."/>
            <person name="Noel B."/>
            <person name="Jubin C."/>
            <person name="Porcel B.M."/>
            <person name="Segurens B."/>
            <person name="Daubin V."/>
            <person name="Anthouard V."/>
            <person name="Aiach N."/>
            <person name="Arnaiz O."/>
            <person name="Billaut A."/>
            <person name="Beisson J."/>
            <person name="Blanc I."/>
            <person name="Bouhouche K."/>
            <person name="Camara F."/>
            <person name="Duharcourt S."/>
            <person name="Guigo R."/>
            <person name="Gogendeau D."/>
            <person name="Katinka M."/>
            <person name="Keller A.-M."/>
            <person name="Kissmehl R."/>
            <person name="Klotz C."/>
            <person name="Koll F."/>
            <person name="Le Moue A."/>
            <person name="Lepere C."/>
            <person name="Malinsky S."/>
            <person name="Nowacki M."/>
            <person name="Nowak J.K."/>
            <person name="Plattner H."/>
            <person name="Poulain J."/>
            <person name="Ruiz F."/>
            <person name="Serrano V."/>
            <person name="Zagulski M."/>
            <person name="Dessen P."/>
            <person name="Betermier M."/>
            <person name="Weissenbach J."/>
            <person name="Scarpelli C."/>
            <person name="Schachter V."/>
            <person name="Sperling L."/>
            <person name="Meyer E."/>
            <person name="Cohen J."/>
            <person name="Wincker P."/>
        </authorList>
    </citation>
    <scope>NUCLEOTIDE SEQUENCE [LARGE SCALE GENOMIC DNA]</scope>
    <source>
        <strain evidence="1 2">Stock d4-2</strain>
    </source>
</reference>
<evidence type="ECO:0000313" key="2">
    <source>
        <dbReference type="Proteomes" id="UP000000600"/>
    </source>
</evidence>
<sequence length="116" mass="14084">MNKIKGIQWIMKNTQLKEGTKSLKFRDVKLEQDQSLSWMEERAQIFENPNYKRQQESHEQDKIQSCSLINVYLKQQSFNKSMLYQILSEKEFIYGLFKEESIKFEDKVEQPQKKQR</sequence>
<dbReference type="GeneID" id="5037416"/>
<proteinExistence type="predicted"/>
<evidence type="ECO:0000313" key="1">
    <source>
        <dbReference type="EMBL" id="CAK84234.1"/>
    </source>
</evidence>
<dbReference type="EMBL" id="CT868496">
    <property type="protein sequence ID" value="CAK84234.1"/>
    <property type="molecule type" value="Genomic_DNA"/>
</dbReference>